<dbReference type="PANTHER" id="PTHR42850">
    <property type="entry name" value="METALLOPHOSPHOESTERASE"/>
    <property type="match status" value="1"/>
</dbReference>
<dbReference type="Gene3D" id="3.60.21.10">
    <property type="match status" value="1"/>
</dbReference>
<name>A0A9N9JCI7_9GLOM</name>
<dbReference type="EMBL" id="CAJVPV010049184">
    <property type="protein sequence ID" value="CAG8775662.1"/>
    <property type="molecule type" value="Genomic_DNA"/>
</dbReference>
<protein>
    <submittedName>
        <fullName evidence="2">16787_t:CDS:1</fullName>
    </submittedName>
</protein>
<dbReference type="OrthoDB" id="10267127at2759"/>
<dbReference type="GO" id="GO:0000298">
    <property type="term" value="F:endopolyphosphatase activity"/>
    <property type="evidence" value="ECO:0007669"/>
    <property type="project" value="TreeGrafter"/>
</dbReference>
<dbReference type="Pfam" id="PF00149">
    <property type="entry name" value="Metallophos"/>
    <property type="match status" value="1"/>
</dbReference>
<dbReference type="GO" id="GO:0005737">
    <property type="term" value="C:cytoplasm"/>
    <property type="evidence" value="ECO:0007669"/>
    <property type="project" value="TreeGrafter"/>
</dbReference>
<gene>
    <name evidence="2" type="ORF">AMORRO_LOCUS16890</name>
</gene>
<dbReference type="Proteomes" id="UP000789342">
    <property type="component" value="Unassembled WGS sequence"/>
</dbReference>
<dbReference type="CDD" id="cd00144">
    <property type="entry name" value="MPP_PPP_family"/>
    <property type="match status" value="1"/>
</dbReference>
<dbReference type="InterPro" id="IPR004843">
    <property type="entry name" value="Calcineurin-like_PHP"/>
</dbReference>
<comment type="caution">
    <text evidence="2">The sequence shown here is derived from an EMBL/GenBank/DDBJ whole genome shotgun (WGS) entry which is preliminary data.</text>
</comment>
<dbReference type="InterPro" id="IPR006186">
    <property type="entry name" value="Ser/Thr-sp_prot-phosphatase"/>
</dbReference>
<accession>A0A9N9JCI7</accession>
<proteinExistence type="predicted"/>
<dbReference type="GO" id="GO:0006798">
    <property type="term" value="P:polyphosphate catabolic process"/>
    <property type="evidence" value="ECO:0007669"/>
    <property type="project" value="TreeGrafter"/>
</dbReference>
<dbReference type="AlphaFoldDB" id="A0A9N9JCI7"/>
<dbReference type="PANTHER" id="PTHR42850:SF4">
    <property type="entry name" value="ZINC-DEPENDENT ENDOPOLYPHOSPHATASE"/>
    <property type="match status" value="1"/>
</dbReference>
<feature type="non-terminal residue" evidence="2">
    <location>
        <position position="1"/>
    </location>
</feature>
<feature type="non-terminal residue" evidence="2">
    <location>
        <position position="221"/>
    </location>
</feature>
<organism evidence="2 3">
    <name type="scientific">Acaulospora morrowiae</name>
    <dbReference type="NCBI Taxonomy" id="94023"/>
    <lineage>
        <taxon>Eukaryota</taxon>
        <taxon>Fungi</taxon>
        <taxon>Fungi incertae sedis</taxon>
        <taxon>Mucoromycota</taxon>
        <taxon>Glomeromycotina</taxon>
        <taxon>Glomeromycetes</taxon>
        <taxon>Diversisporales</taxon>
        <taxon>Acaulosporaceae</taxon>
        <taxon>Acaulospora</taxon>
    </lineage>
</organism>
<dbReference type="InterPro" id="IPR050126">
    <property type="entry name" value="Ap4A_hydrolase"/>
</dbReference>
<feature type="domain" description="Calcineurin-like phosphoesterase" evidence="1">
    <location>
        <begin position="21"/>
        <end position="220"/>
    </location>
</feature>
<reference evidence="2" key="1">
    <citation type="submission" date="2021-06" db="EMBL/GenBank/DDBJ databases">
        <authorList>
            <person name="Kallberg Y."/>
            <person name="Tangrot J."/>
            <person name="Rosling A."/>
        </authorList>
    </citation>
    <scope>NUCLEOTIDE SEQUENCE</scope>
    <source>
        <strain evidence="2">CL551</strain>
    </source>
</reference>
<keyword evidence="3" id="KW-1185">Reference proteome</keyword>
<dbReference type="GO" id="GO:0016791">
    <property type="term" value="F:phosphatase activity"/>
    <property type="evidence" value="ECO:0007669"/>
    <property type="project" value="TreeGrafter"/>
</dbReference>
<evidence type="ECO:0000313" key="3">
    <source>
        <dbReference type="Proteomes" id="UP000789342"/>
    </source>
</evidence>
<evidence type="ECO:0000313" key="2">
    <source>
        <dbReference type="EMBL" id="CAG8775662.1"/>
    </source>
</evidence>
<sequence length="221" mass="25240">SLSSLSPQYTFLQTLNTSGNLIFIGDVHGALSELKSLLTLIKYDPSKDHLVFLGDLVAKGPDSLEVIKFVKKINEKGKVSCVRGNHDDKLLRWKFFMEVLDAKEVQLDDYVSNYELPKYLSLENEHMMLARNMDEELYEFLSLCPIVIEIPEQNLYAVHAGLLPNVPLEEQDPIDIMTMRNIKSDGRPTKSKKNGKPWSNFWNHFQDTSSTPKHVVYGHDS</sequence>
<evidence type="ECO:0000259" key="1">
    <source>
        <dbReference type="Pfam" id="PF00149"/>
    </source>
</evidence>
<dbReference type="PRINTS" id="PR00114">
    <property type="entry name" value="STPHPHTASE"/>
</dbReference>
<dbReference type="SUPFAM" id="SSF56300">
    <property type="entry name" value="Metallo-dependent phosphatases"/>
    <property type="match status" value="1"/>
</dbReference>
<dbReference type="InterPro" id="IPR029052">
    <property type="entry name" value="Metallo-depent_PP-like"/>
</dbReference>